<dbReference type="PANTHER" id="PTHR46044:SF1">
    <property type="entry name" value="CN HYDROLASE DOMAIN-CONTAINING PROTEIN"/>
    <property type="match status" value="1"/>
</dbReference>
<proteinExistence type="predicted"/>
<reference evidence="1" key="1">
    <citation type="submission" date="2017-02" db="UniProtKB">
        <authorList>
            <consortium name="WormBaseParasite"/>
        </authorList>
    </citation>
    <scope>IDENTIFICATION</scope>
</reference>
<evidence type="ECO:0000313" key="1">
    <source>
        <dbReference type="WBParaSite" id="ASIM_0000834101-mRNA-1"/>
    </source>
</evidence>
<name>A0A0M3JL14_ANISI</name>
<accession>A0A0M3JL14</accession>
<dbReference type="Gene3D" id="3.60.110.10">
    <property type="entry name" value="Carbon-nitrogen hydrolase"/>
    <property type="match status" value="1"/>
</dbReference>
<dbReference type="WBParaSite" id="ASIM_0000834101-mRNA-1">
    <property type="protein sequence ID" value="ASIM_0000834101-mRNA-1"/>
    <property type="gene ID" value="ASIM_0000834101"/>
</dbReference>
<organism evidence="1">
    <name type="scientific">Anisakis simplex</name>
    <name type="common">Herring worm</name>
    <dbReference type="NCBI Taxonomy" id="6269"/>
    <lineage>
        <taxon>Eukaryota</taxon>
        <taxon>Metazoa</taxon>
        <taxon>Ecdysozoa</taxon>
        <taxon>Nematoda</taxon>
        <taxon>Chromadorea</taxon>
        <taxon>Rhabditida</taxon>
        <taxon>Spirurina</taxon>
        <taxon>Ascaridomorpha</taxon>
        <taxon>Ascaridoidea</taxon>
        <taxon>Anisakidae</taxon>
        <taxon>Anisakis</taxon>
        <taxon>Anisakis simplex complex</taxon>
    </lineage>
</organism>
<sequence length="72" mass="8007">LIRGGSCAIDPFGKVLLPPNFGGELIDFVDCDLRDISRGKFDLDLLGHYARPDIFTLHVDEREKSSVTTTDK</sequence>
<dbReference type="PANTHER" id="PTHR46044">
    <property type="entry name" value="NITRILASE"/>
    <property type="match status" value="1"/>
</dbReference>
<dbReference type="SUPFAM" id="SSF56317">
    <property type="entry name" value="Carbon-nitrogen hydrolase"/>
    <property type="match status" value="1"/>
</dbReference>
<dbReference type="InterPro" id="IPR036526">
    <property type="entry name" value="C-N_Hydrolase_sf"/>
</dbReference>
<dbReference type="GO" id="GO:0003824">
    <property type="term" value="F:catalytic activity"/>
    <property type="evidence" value="ECO:0007669"/>
    <property type="project" value="InterPro"/>
</dbReference>
<protein>
    <submittedName>
        <fullName evidence="1">Nitrilase</fullName>
    </submittedName>
</protein>
<dbReference type="InterPro" id="IPR044149">
    <property type="entry name" value="Nitrilases_CHs"/>
</dbReference>
<dbReference type="AlphaFoldDB" id="A0A0M3JL14"/>